<proteinExistence type="predicted"/>
<accession>A0A803QS00</accession>
<dbReference type="Proteomes" id="UP000596661">
    <property type="component" value="Unassembled WGS sequence"/>
</dbReference>
<reference evidence="1" key="1">
    <citation type="submission" date="2021-03" db="UniProtKB">
        <authorList>
            <consortium name="EnsemblPlants"/>
        </authorList>
    </citation>
    <scope>IDENTIFICATION</scope>
</reference>
<dbReference type="Gramene" id="evm.model.ctgX2.62">
    <property type="protein sequence ID" value="cds.evm.model.ctgX2.62"/>
    <property type="gene ID" value="evm.TU.ctgX2.62"/>
</dbReference>
<organism evidence="1 2">
    <name type="scientific">Cannabis sativa</name>
    <name type="common">Hemp</name>
    <name type="synonym">Marijuana</name>
    <dbReference type="NCBI Taxonomy" id="3483"/>
    <lineage>
        <taxon>Eukaryota</taxon>
        <taxon>Viridiplantae</taxon>
        <taxon>Streptophyta</taxon>
        <taxon>Embryophyta</taxon>
        <taxon>Tracheophyta</taxon>
        <taxon>Spermatophyta</taxon>
        <taxon>Magnoliopsida</taxon>
        <taxon>eudicotyledons</taxon>
        <taxon>Gunneridae</taxon>
        <taxon>Pentapetalae</taxon>
        <taxon>rosids</taxon>
        <taxon>fabids</taxon>
        <taxon>Rosales</taxon>
        <taxon>Cannabaceae</taxon>
        <taxon>Cannabis</taxon>
    </lineage>
</organism>
<protein>
    <submittedName>
        <fullName evidence="1">Uncharacterized protein</fullName>
    </submittedName>
</protein>
<dbReference type="AlphaFoldDB" id="A0A803QS00"/>
<evidence type="ECO:0000313" key="1">
    <source>
        <dbReference type="EnsemblPlants" id="cds.evm.model.ctgX2.62"/>
    </source>
</evidence>
<sequence>AVVNQMTPRRPMGIMERSQVKRRMSASKDQAEMITLHPVHDSVLLVGSRQPHLYRRKALCEDEEVDFAAIRGGRSRVKARSSSTALPLGNLADWSLDA</sequence>
<keyword evidence="2" id="KW-1185">Reference proteome</keyword>
<dbReference type="EnsemblPlants" id="evm.model.ctgX2.62">
    <property type="protein sequence ID" value="cds.evm.model.ctgX2.62"/>
    <property type="gene ID" value="evm.TU.ctgX2.62"/>
</dbReference>
<evidence type="ECO:0000313" key="2">
    <source>
        <dbReference type="Proteomes" id="UP000596661"/>
    </source>
</evidence>
<name>A0A803QS00_CANSA</name>